<evidence type="ECO:0000256" key="5">
    <source>
        <dbReference type="ARBA" id="ARBA00022630"/>
    </source>
</evidence>
<dbReference type="FunFam" id="3.40.50.360:FF:000052">
    <property type="entry name" value="NAD(P)H-dependent FMN reductase LOT6"/>
    <property type="match status" value="1"/>
</dbReference>
<evidence type="ECO:0000256" key="4">
    <source>
        <dbReference type="ARBA" id="ARBA00022490"/>
    </source>
</evidence>
<evidence type="ECO:0000256" key="2">
    <source>
        <dbReference type="ARBA" id="ARBA00004496"/>
    </source>
</evidence>
<evidence type="ECO:0000256" key="9">
    <source>
        <dbReference type="ARBA" id="ARBA00023027"/>
    </source>
</evidence>
<keyword evidence="10" id="KW-0539">Nucleus</keyword>
<dbReference type="AlphaFoldDB" id="A0A6H0XTA3"/>
<dbReference type="EC" id="1.5.1.39" evidence="13"/>
<keyword evidence="4" id="KW-0963">Cytoplasm</keyword>
<dbReference type="Gene3D" id="3.40.50.360">
    <property type="match status" value="1"/>
</dbReference>
<evidence type="ECO:0000256" key="6">
    <source>
        <dbReference type="ARBA" id="ARBA00022643"/>
    </source>
</evidence>
<dbReference type="Proteomes" id="UP000503462">
    <property type="component" value="Chromosome 2"/>
</dbReference>
<comment type="catalytic activity">
    <reaction evidence="12">
        <text>FMNH2 + NAD(+) = FMN + NADH + 2 H(+)</text>
        <dbReference type="Rhea" id="RHEA:21620"/>
        <dbReference type="ChEBI" id="CHEBI:15378"/>
        <dbReference type="ChEBI" id="CHEBI:57540"/>
        <dbReference type="ChEBI" id="CHEBI:57618"/>
        <dbReference type="ChEBI" id="CHEBI:57945"/>
        <dbReference type="ChEBI" id="CHEBI:58210"/>
        <dbReference type="EC" id="1.5.1.39"/>
    </reaction>
</comment>
<gene>
    <name evidence="16" type="ORF">AMS68_003470</name>
</gene>
<keyword evidence="7" id="KW-0521">NADP</keyword>
<keyword evidence="8" id="KW-0560">Oxidoreductase</keyword>
<evidence type="ECO:0000256" key="10">
    <source>
        <dbReference type="ARBA" id="ARBA00023242"/>
    </source>
</evidence>
<name>A0A6H0XTA3_9PEZI</name>
<sequence length="207" mass="22909">MATRQSIGVIVGTTRANRVGPQIVDFIADTIRAQRTSEKVDISIIDLHEWKLPFFDEPGVPSRIFDHNEYVHDHTKAWSREIQKHDAFIFVSPQYNWGYPAVLKNAIDYLFNEWTGKPAMVVTYGGHGGGQCGTQLKTVLKGIKMAVIEKPVELTFPSRDIMVKAVTGQSIGLDASSDSAPWSSERETIVTAYDELLAALSASKSKA</sequence>
<dbReference type="GO" id="GO:0010181">
    <property type="term" value="F:FMN binding"/>
    <property type="evidence" value="ECO:0007669"/>
    <property type="project" value="TreeGrafter"/>
</dbReference>
<dbReference type="GO" id="GO:0005634">
    <property type="term" value="C:nucleus"/>
    <property type="evidence" value="ECO:0007669"/>
    <property type="project" value="UniProtKB-SubCell"/>
</dbReference>
<keyword evidence="6" id="KW-0288">FMN</keyword>
<comment type="catalytic activity">
    <reaction evidence="11">
        <text>FMNH2 + NADP(+) = FMN + NADPH + 2 H(+)</text>
        <dbReference type="Rhea" id="RHEA:21624"/>
        <dbReference type="ChEBI" id="CHEBI:15378"/>
        <dbReference type="ChEBI" id="CHEBI:57618"/>
        <dbReference type="ChEBI" id="CHEBI:57783"/>
        <dbReference type="ChEBI" id="CHEBI:58210"/>
        <dbReference type="ChEBI" id="CHEBI:58349"/>
        <dbReference type="EC" id="1.5.1.39"/>
    </reaction>
</comment>
<dbReference type="PANTHER" id="PTHR30543:SF21">
    <property type="entry name" value="NAD(P)H-DEPENDENT FMN REDUCTASE LOT6"/>
    <property type="match status" value="1"/>
</dbReference>
<dbReference type="GO" id="GO:0008752">
    <property type="term" value="F:FMN reductase [NAD(P)H] activity"/>
    <property type="evidence" value="ECO:0007669"/>
    <property type="project" value="UniProtKB-EC"/>
</dbReference>
<comment type="subunit">
    <text evidence="3">Homodimer.</text>
</comment>
<evidence type="ECO:0000259" key="15">
    <source>
        <dbReference type="Pfam" id="PF03358"/>
    </source>
</evidence>
<accession>A0A6H0XTA3</accession>
<dbReference type="OrthoDB" id="68575at2759"/>
<evidence type="ECO:0000256" key="14">
    <source>
        <dbReference type="ARBA" id="ARBA00082450"/>
    </source>
</evidence>
<evidence type="ECO:0000313" key="17">
    <source>
        <dbReference type="Proteomes" id="UP000503462"/>
    </source>
</evidence>
<keyword evidence="5" id="KW-0285">Flavoprotein</keyword>
<organism evidence="16 17">
    <name type="scientific">Peltaster fructicola</name>
    <dbReference type="NCBI Taxonomy" id="286661"/>
    <lineage>
        <taxon>Eukaryota</taxon>
        <taxon>Fungi</taxon>
        <taxon>Dikarya</taxon>
        <taxon>Ascomycota</taxon>
        <taxon>Pezizomycotina</taxon>
        <taxon>Dothideomycetes</taxon>
        <taxon>Dothideomycetes incertae sedis</taxon>
        <taxon>Peltaster</taxon>
    </lineage>
</organism>
<dbReference type="EMBL" id="CP051140">
    <property type="protein sequence ID" value="QIW97952.1"/>
    <property type="molecule type" value="Genomic_DNA"/>
</dbReference>
<dbReference type="InterPro" id="IPR005025">
    <property type="entry name" value="FMN_Rdtase-like_dom"/>
</dbReference>
<evidence type="ECO:0000313" key="16">
    <source>
        <dbReference type="EMBL" id="QIW97952.1"/>
    </source>
</evidence>
<evidence type="ECO:0000256" key="11">
    <source>
        <dbReference type="ARBA" id="ARBA00051344"/>
    </source>
</evidence>
<evidence type="ECO:0000256" key="7">
    <source>
        <dbReference type="ARBA" id="ARBA00022857"/>
    </source>
</evidence>
<keyword evidence="9" id="KW-0520">NAD</keyword>
<keyword evidence="17" id="KW-1185">Reference proteome</keyword>
<feature type="domain" description="NADPH-dependent FMN reductase-like" evidence="15">
    <location>
        <begin position="7"/>
        <end position="150"/>
    </location>
</feature>
<evidence type="ECO:0000256" key="3">
    <source>
        <dbReference type="ARBA" id="ARBA00011738"/>
    </source>
</evidence>
<evidence type="ECO:0000256" key="8">
    <source>
        <dbReference type="ARBA" id="ARBA00023002"/>
    </source>
</evidence>
<proteinExistence type="predicted"/>
<dbReference type="InterPro" id="IPR050712">
    <property type="entry name" value="NAD(P)H-dep_reductase"/>
</dbReference>
<evidence type="ECO:0000256" key="13">
    <source>
        <dbReference type="ARBA" id="ARBA00067089"/>
    </source>
</evidence>
<comment type="subcellular location">
    <subcellularLocation>
        <location evidence="2">Cytoplasm</location>
    </subcellularLocation>
    <subcellularLocation>
        <location evidence="1">Nucleus</location>
    </subcellularLocation>
</comment>
<dbReference type="GO" id="GO:0005829">
    <property type="term" value="C:cytosol"/>
    <property type="evidence" value="ECO:0007669"/>
    <property type="project" value="TreeGrafter"/>
</dbReference>
<dbReference type="PANTHER" id="PTHR30543">
    <property type="entry name" value="CHROMATE REDUCTASE"/>
    <property type="match status" value="1"/>
</dbReference>
<evidence type="ECO:0000256" key="1">
    <source>
        <dbReference type="ARBA" id="ARBA00004123"/>
    </source>
</evidence>
<dbReference type="Pfam" id="PF03358">
    <property type="entry name" value="FMN_red"/>
    <property type="match status" value="1"/>
</dbReference>
<protein>
    <recommendedName>
        <fullName evidence="14">FMN reductase [NAD(P)H]</fullName>
        <ecNumber evidence="13">1.5.1.39</ecNumber>
    </recommendedName>
    <alternativeName>
        <fullName evidence="14">FMN reductase [NAD(P)H]</fullName>
    </alternativeName>
</protein>
<dbReference type="InterPro" id="IPR029039">
    <property type="entry name" value="Flavoprotein-like_sf"/>
</dbReference>
<dbReference type="SUPFAM" id="SSF52218">
    <property type="entry name" value="Flavoproteins"/>
    <property type="match status" value="1"/>
</dbReference>
<evidence type="ECO:0000256" key="12">
    <source>
        <dbReference type="ARBA" id="ARBA00052560"/>
    </source>
</evidence>
<reference evidence="16 17" key="1">
    <citation type="journal article" date="2016" name="Sci. Rep.">
        <title>Peltaster fructicola genome reveals evolution from an invasive phytopathogen to an ectophytic parasite.</title>
        <authorList>
            <person name="Xu C."/>
            <person name="Chen H."/>
            <person name="Gleason M.L."/>
            <person name="Xu J.R."/>
            <person name="Liu H."/>
            <person name="Zhang R."/>
            <person name="Sun G."/>
        </authorList>
    </citation>
    <scope>NUCLEOTIDE SEQUENCE [LARGE SCALE GENOMIC DNA]</scope>
    <source>
        <strain evidence="16 17">LNHT1506</strain>
    </source>
</reference>